<evidence type="ECO:0000313" key="6">
    <source>
        <dbReference type="EMBL" id="BDZ41516.1"/>
    </source>
</evidence>
<proteinExistence type="predicted"/>
<keyword evidence="7" id="KW-1185">Reference proteome</keyword>
<dbReference type="SUPFAM" id="SSF52540">
    <property type="entry name" value="P-loop containing nucleoside triphosphate hydrolases"/>
    <property type="match status" value="1"/>
</dbReference>
<evidence type="ECO:0000256" key="3">
    <source>
        <dbReference type="ARBA" id="ARBA00022840"/>
    </source>
</evidence>
<evidence type="ECO:0000259" key="5">
    <source>
        <dbReference type="PROSITE" id="PS50893"/>
    </source>
</evidence>
<evidence type="ECO:0000256" key="1">
    <source>
        <dbReference type="ARBA" id="ARBA00022448"/>
    </source>
</evidence>
<gene>
    <name evidence="6" type="primary">ssuB</name>
    <name evidence="6" type="ORF">GCM10025865_08150</name>
</gene>
<dbReference type="SMART" id="SM00382">
    <property type="entry name" value="AAA"/>
    <property type="match status" value="1"/>
</dbReference>
<dbReference type="InterPro" id="IPR027417">
    <property type="entry name" value="P-loop_NTPase"/>
</dbReference>
<feature type="region of interest" description="Disordered" evidence="4">
    <location>
        <begin position="234"/>
        <end position="292"/>
    </location>
</feature>
<accession>A0ABN6X9L7</accession>
<dbReference type="InterPro" id="IPR003439">
    <property type="entry name" value="ABC_transporter-like_ATP-bd"/>
</dbReference>
<reference evidence="7" key="1">
    <citation type="journal article" date="2019" name="Int. J. Syst. Evol. Microbiol.">
        <title>The Global Catalogue of Microorganisms (GCM) 10K type strain sequencing project: providing services to taxonomists for standard genome sequencing and annotation.</title>
        <authorList>
            <consortium name="The Broad Institute Genomics Platform"/>
            <consortium name="The Broad Institute Genome Sequencing Center for Infectious Disease"/>
            <person name="Wu L."/>
            <person name="Ma J."/>
        </authorList>
    </citation>
    <scope>NUCLEOTIDE SEQUENCE [LARGE SCALE GENOMIC DNA]</scope>
    <source>
        <strain evidence="7">NBRC 108565</strain>
    </source>
</reference>
<organism evidence="6 7">
    <name type="scientific">Paraoerskovia sediminicola</name>
    <dbReference type="NCBI Taxonomy" id="1138587"/>
    <lineage>
        <taxon>Bacteria</taxon>
        <taxon>Bacillati</taxon>
        <taxon>Actinomycetota</taxon>
        <taxon>Actinomycetes</taxon>
        <taxon>Micrococcales</taxon>
        <taxon>Cellulomonadaceae</taxon>
        <taxon>Paraoerskovia</taxon>
    </lineage>
</organism>
<dbReference type="PROSITE" id="PS00211">
    <property type="entry name" value="ABC_TRANSPORTER_1"/>
    <property type="match status" value="1"/>
</dbReference>
<evidence type="ECO:0000256" key="2">
    <source>
        <dbReference type="ARBA" id="ARBA00022741"/>
    </source>
</evidence>
<dbReference type="EMBL" id="AP027729">
    <property type="protein sequence ID" value="BDZ41516.1"/>
    <property type="molecule type" value="Genomic_DNA"/>
</dbReference>
<dbReference type="GO" id="GO:0005524">
    <property type="term" value="F:ATP binding"/>
    <property type="evidence" value="ECO:0007669"/>
    <property type="project" value="UniProtKB-KW"/>
</dbReference>
<keyword evidence="2" id="KW-0547">Nucleotide-binding</keyword>
<sequence>MSIDAVSTTSAAQRPLSMTRTLVLDGVSKQFDTGTVALEDVDLTVGAGDFVSVVGPSGCGKSTLLRLASGLDAATTGSIEVNAHSTSYVFQEATLLEWRSALKNVELVGELSGGLRSERRAKAQEALDLVGLTGFEKQHPRQLSGGMRMRVSIARALVADPDLALFDEPFGALDEITRLHMQTELQKLFRLKEFAGLFITHSVSEAVYLSTRVLVMSGRPGRIVADIPIPWSYPRPPSCATNPSSRPSSARSPRRWESTHERARHDGPRDRDLWQGPRVRRGHRARGRDLDA</sequence>
<name>A0ABN6X9L7_9CELL</name>
<dbReference type="InterPro" id="IPR017871">
    <property type="entry name" value="ABC_transporter-like_CS"/>
</dbReference>
<dbReference type="PROSITE" id="PS50893">
    <property type="entry name" value="ABC_TRANSPORTER_2"/>
    <property type="match status" value="1"/>
</dbReference>
<keyword evidence="1" id="KW-0813">Transport</keyword>
<dbReference type="PANTHER" id="PTHR42788">
    <property type="entry name" value="TAURINE IMPORT ATP-BINDING PROTEIN-RELATED"/>
    <property type="match status" value="1"/>
</dbReference>
<evidence type="ECO:0000313" key="7">
    <source>
        <dbReference type="Proteomes" id="UP001321475"/>
    </source>
</evidence>
<evidence type="ECO:0000256" key="4">
    <source>
        <dbReference type="SAM" id="MobiDB-lite"/>
    </source>
</evidence>
<keyword evidence="3 6" id="KW-0067">ATP-binding</keyword>
<dbReference type="InterPro" id="IPR050166">
    <property type="entry name" value="ABC_transporter_ATP-bind"/>
</dbReference>
<dbReference type="PANTHER" id="PTHR42788:SF13">
    <property type="entry name" value="ALIPHATIC SULFONATES IMPORT ATP-BINDING PROTEIN SSUB"/>
    <property type="match status" value="1"/>
</dbReference>
<dbReference type="CDD" id="cd03293">
    <property type="entry name" value="ABC_NrtD_SsuB_transporters"/>
    <property type="match status" value="1"/>
</dbReference>
<protein>
    <submittedName>
        <fullName evidence="6">ABC transporter ATP-binding protein</fullName>
    </submittedName>
</protein>
<dbReference type="Proteomes" id="UP001321475">
    <property type="component" value="Chromosome"/>
</dbReference>
<dbReference type="InterPro" id="IPR003593">
    <property type="entry name" value="AAA+_ATPase"/>
</dbReference>
<feature type="compositionally biased region" description="Basic and acidic residues" evidence="4">
    <location>
        <begin position="254"/>
        <end position="273"/>
    </location>
</feature>
<feature type="domain" description="ABC transporter" evidence="5">
    <location>
        <begin position="22"/>
        <end position="243"/>
    </location>
</feature>
<dbReference type="Gene3D" id="3.40.50.300">
    <property type="entry name" value="P-loop containing nucleotide triphosphate hydrolases"/>
    <property type="match status" value="1"/>
</dbReference>
<dbReference type="Pfam" id="PF00005">
    <property type="entry name" value="ABC_tran"/>
    <property type="match status" value="1"/>
</dbReference>